<feature type="domain" description="Hint" evidence="1">
    <location>
        <begin position="618"/>
        <end position="722"/>
    </location>
</feature>
<dbReference type="PATRIC" id="fig|226910.6.peg.3251"/>
<dbReference type="Pfam" id="PF07591">
    <property type="entry name" value="PT-HINT"/>
    <property type="match status" value="1"/>
</dbReference>
<dbReference type="InterPro" id="IPR006141">
    <property type="entry name" value="Intein_N"/>
</dbReference>
<dbReference type="EMBL" id="JXDG01000041">
    <property type="protein sequence ID" value="KIH83072.1"/>
    <property type="molecule type" value="Genomic_DNA"/>
</dbReference>
<name>A0A0C2IDL8_9PSED</name>
<dbReference type="Pfam" id="PF15526">
    <property type="entry name" value="Ntox21"/>
    <property type="match status" value="1"/>
</dbReference>
<dbReference type="STRING" id="226910.UCMB321_3262"/>
<comment type="caution">
    <text evidence="2">The sequence shown here is derived from an EMBL/GenBank/DDBJ whole genome shotgun (WGS) entry which is preliminary data.</text>
</comment>
<dbReference type="CDD" id="cd00081">
    <property type="entry name" value="Hint"/>
    <property type="match status" value="1"/>
</dbReference>
<dbReference type="InterPro" id="IPR003587">
    <property type="entry name" value="Hint_dom_N"/>
</dbReference>
<dbReference type="SUPFAM" id="SSF51294">
    <property type="entry name" value="Hedgehog/intein (Hint) domain"/>
    <property type="match status" value="1"/>
</dbReference>
<dbReference type="CDD" id="cd20685">
    <property type="entry name" value="CdiA-CT_Ecl_RNase-like"/>
    <property type="match status" value="1"/>
</dbReference>
<dbReference type="Gene3D" id="2.170.16.10">
    <property type="entry name" value="Hedgehog/Intein (Hint) domain"/>
    <property type="match status" value="1"/>
</dbReference>
<dbReference type="InterPro" id="IPR036844">
    <property type="entry name" value="Hint_dom_sf"/>
</dbReference>
<evidence type="ECO:0000313" key="3">
    <source>
        <dbReference type="Proteomes" id="UP000031535"/>
    </source>
</evidence>
<dbReference type="AlphaFoldDB" id="A0A0C2IDL8"/>
<accession>A0A0C2IDL8</accession>
<proteinExistence type="predicted"/>
<dbReference type="InterPro" id="IPR038181">
    <property type="entry name" value="Ntox21_sf"/>
</dbReference>
<dbReference type="PROSITE" id="PS50817">
    <property type="entry name" value="INTEIN_N_TER"/>
    <property type="match status" value="1"/>
</dbReference>
<dbReference type="InterPro" id="IPR028190">
    <property type="entry name" value="Ntox21"/>
</dbReference>
<evidence type="ECO:0000259" key="1">
    <source>
        <dbReference type="SMART" id="SM00306"/>
    </source>
</evidence>
<dbReference type="InterPro" id="IPR006915">
    <property type="entry name" value="DUF637_hemagglutn_put"/>
</dbReference>
<evidence type="ECO:0000313" key="2">
    <source>
        <dbReference type="EMBL" id="KIH83072.1"/>
    </source>
</evidence>
<dbReference type="Proteomes" id="UP000031535">
    <property type="component" value="Unassembled WGS sequence"/>
</dbReference>
<organism evidence="2 3">
    <name type="scientific">Pseudomonas batumici</name>
    <dbReference type="NCBI Taxonomy" id="226910"/>
    <lineage>
        <taxon>Bacteria</taxon>
        <taxon>Pseudomonadati</taxon>
        <taxon>Pseudomonadota</taxon>
        <taxon>Gammaproteobacteria</taxon>
        <taxon>Pseudomonadales</taxon>
        <taxon>Pseudomonadaceae</taxon>
        <taxon>Pseudomonas</taxon>
    </lineage>
</organism>
<keyword evidence="3" id="KW-1185">Reference proteome</keyword>
<dbReference type="Gene3D" id="3.10.380.20">
    <property type="entry name" value="Novel toxin 21 (CdiA), C-terminal domain"/>
    <property type="match status" value="1"/>
</dbReference>
<dbReference type="GO" id="GO:0016539">
    <property type="term" value="P:intein-mediated protein splicing"/>
    <property type="evidence" value="ECO:0007669"/>
    <property type="project" value="InterPro"/>
</dbReference>
<sequence>MAAAGNITIKAVEGLKIDLKQVDQQSVSQTIDAMVKADPKMAWLKDAEKHGDVDWHLVKEIHDSYQYSNSGLGPASQLIIAIVMAAVVGPAVMGAMGAEGGAIATAVNAGTISASTGGALSAATAAVATGAATNAATSFINNGGNLGAVFKDVTSSDALKGYAISGLTAGLTAKYFDGWTGTKTDPITGKITSPPLNTWTGVGQFAANQTLQAGTSTLLSKSLGQGGSMGDALQGALFNTLAAVSFKAVGDYTLGKYEDGTPQKAAIHAMVGGLLAEATGGDFKTGALAAGANELLVNHLSALVKDDKGLLTMSSQIVGVLAAAAQSDTDASKMEKGAWVAKNASQYNRQLHADEDKWIREHAKEFAASQDISEQEATERLSQQALKDVDYLWRALLSDGTDNAAAKFLAGTGKTFTNDLGEQQALFTAKGQQLFRPEMFADTADPQFYRQFVQSGISRPLSEGLIKEMKDSGVDLKNGAVDLAKFVVQNPGTVVPGIWEGVKGAITGIPDGFKESGHAIGEGAATAFNDDIAAKLNAIYGVDVSTAQQALFFMRTVAAVSGAGNAGKAGAKVTEKVSEAVGKKLDDILKEANERALLAKNGEKLPDGKLNPEPVIGPCCFAAGTMVATPSGERAIDSLKVGDIVWSKPEKGGEPFAAAILATHVRTDQPIYRLKLEGIRTDGKAESETLLVTPGHPFYVPARHGFIPVIDLKPGDLLQSLGDGATENVSSQVRSLELFQPQGKTYNLTVDIGHTFYVGKLKTWVHNVGPCSIDGKPVSGGKSGSDPELPQSRGTLLKEAAGNLGYDRRIPPQKAPFDSHGQPVFSNGKEFITPDIDGHNVSDGWKVFNRKGQRVGTYDKNLNRVKN</sequence>
<reference evidence="2 3" key="1">
    <citation type="submission" date="2015-01" db="EMBL/GenBank/DDBJ databases">
        <title>Complete genome of Pseudomonas batumici UCM B-321 producer of the batumin antibiotic with strong antistaphilococcal and potential anticancer activity.</title>
        <authorList>
            <person name="Klochko V.V."/>
            <person name="Zelena L.B."/>
            <person name="Elena K.A."/>
            <person name="Reva O.N."/>
        </authorList>
    </citation>
    <scope>NUCLEOTIDE SEQUENCE [LARGE SCALE GENOMIC DNA]</scope>
    <source>
        <strain evidence="2 3">UCM B-321</strain>
    </source>
</reference>
<dbReference type="SMART" id="SM00306">
    <property type="entry name" value="HintN"/>
    <property type="match status" value="1"/>
</dbReference>
<gene>
    <name evidence="2" type="ORF">UCMB321_3262</name>
</gene>
<protein>
    <submittedName>
        <fullName evidence="2">Putative large exoprotein involved in heme utilization or adhesion of ShlA/HecA/FhaA family</fullName>
    </submittedName>
</protein>
<dbReference type="Pfam" id="PF04830">
    <property type="entry name" value="DUF637"/>
    <property type="match status" value="1"/>
</dbReference>